<gene>
    <name evidence="2" type="ORF">V3390_00045</name>
</gene>
<evidence type="ECO:0000313" key="2">
    <source>
        <dbReference type="EMBL" id="MEF2154637.1"/>
    </source>
</evidence>
<keyword evidence="1" id="KW-0732">Signal</keyword>
<keyword evidence="3" id="KW-1185">Reference proteome</keyword>
<proteinExistence type="predicted"/>
<protein>
    <submittedName>
        <fullName evidence="2">DUF4198 domain-containing protein</fullName>
    </submittedName>
</protein>
<dbReference type="Pfam" id="PF10670">
    <property type="entry name" value="DUF4198"/>
    <property type="match status" value="1"/>
</dbReference>
<sequence length="270" mass="29319">MQLKTKVLAISALLALMPSLALAHKAWILPSQTVNSGESPVVTFDAAISNDLFYFNHVPLGLDRIAVTAPDGSKVEIENGSTLKYRSVFDLSLRQQGTYRIAAVNSGLSASWTEDGKPKRWRGNPAEFAAAVPANATDLKVMQSLGRIETFVTNGNPNDVAIKPVGQGLEVVVQGHPNDLVTGETGQFQLLLDGQPAAGIDVEIVRGATRYRNSQDEIKVKTDAQGRFSVEFAEPGMYWLETATSDAKTSLKQAKERRLTYVATYEVLPE</sequence>
<organism evidence="2 3">
    <name type="scientific">Aquilutibacter rugosus</name>
    <dbReference type="NCBI Taxonomy" id="3115820"/>
    <lineage>
        <taxon>Bacteria</taxon>
        <taxon>Pseudomonadati</taxon>
        <taxon>Pseudomonadota</taxon>
        <taxon>Gammaproteobacteria</taxon>
        <taxon>Lysobacterales</taxon>
        <taxon>Lysobacteraceae</taxon>
        <taxon>Aquilutibacter</taxon>
    </lineage>
</organism>
<comment type="caution">
    <text evidence="2">The sequence shown here is derived from an EMBL/GenBank/DDBJ whole genome shotgun (WGS) entry which is preliminary data.</text>
</comment>
<accession>A0ABU7UVZ7</accession>
<dbReference type="EMBL" id="JAZHBO010000001">
    <property type="protein sequence ID" value="MEF2154637.1"/>
    <property type="molecule type" value="Genomic_DNA"/>
</dbReference>
<feature type="signal peptide" evidence="1">
    <location>
        <begin position="1"/>
        <end position="23"/>
    </location>
</feature>
<feature type="chain" id="PRO_5045491268" evidence="1">
    <location>
        <begin position="24"/>
        <end position="270"/>
    </location>
</feature>
<dbReference type="Proteomes" id="UP001356170">
    <property type="component" value="Unassembled WGS sequence"/>
</dbReference>
<name>A0ABU7UVZ7_9GAMM</name>
<evidence type="ECO:0000313" key="3">
    <source>
        <dbReference type="Proteomes" id="UP001356170"/>
    </source>
</evidence>
<dbReference type="InterPro" id="IPR019613">
    <property type="entry name" value="DUF4198"/>
</dbReference>
<dbReference type="RefSeq" id="WP_331702816.1">
    <property type="nucleotide sequence ID" value="NZ_JAZHBO010000001.1"/>
</dbReference>
<reference evidence="2 3" key="1">
    <citation type="submission" date="2024-01" db="EMBL/GenBank/DDBJ databases">
        <title>Novel species of the genus Luteimonas isolated from rivers.</title>
        <authorList>
            <person name="Lu H."/>
        </authorList>
    </citation>
    <scope>NUCLEOTIDE SEQUENCE [LARGE SCALE GENOMIC DNA]</scope>
    <source>
        <strain evidence="2 3">FXH3W</strain>
    </source>
</reference>
<evidence type="ECO:0000256" key="1">
    <source>
        <dbReference type="SAM" id="SignalP"/>
    </source>
</evidence>